<dbReference type="PANTHER" id="PTHR22142">
    <property type="match status" value="1"/>
</dbReference>
<keyword evidence="7 13" id="KW-0175">Coiled coil</keyword>
<evidence type="ECO:0000256" key="5">
    <source>
        <dbReference type="ARBA" id="ARBA00022776"/>
    </source>
</evidence>
<dbReference type="Pfam" id="PF08286">
    <property type="entry name" value="Spc24"/>
    <property type="match status" value="1"/>
</dbReference>
<comment type="function">
    <text evidence="11">Acts as a component of the essential kinetochore-associated NDC80 complex, which is required for chromosome segregation and spindle checkpoint activity. Required for kinetochore integrity and the organization of stable microtubule binding sites in the outer plate of the kinetochore. The NDC80 complex synergistically enhances the affinity of the SKA1 complex for microtubules and may allow the NDC80 complex to track depolymerizing microtubules.</text>
</comment>
<evidence type="ECO:0000256" key="7">
    <source>
        <dbReference type="ARBA" id="ARBA00023054"/>
    </source>
</evidence>
<reference evidence="14" key="1">
    <citation type="submission" date="2022-11" db="UniProtKB">
        <authorList>
            <consortium name="EnsemblMetazoa"/>
        </authorList>
    </citation>
    <scope>IDENTIFICATION</scope>
</reference>
<keyword evidence="8 12" id="KW-0539">Nucleus</keyword>
<organism evidence="14 15">
    <name type="scientific">Exaiptasia diaphana</name>
    <name type="common">Tropical sea anemone</name>
    <name type="synonym">Aiptasia pulchella</name>
    <dbReference type="NCBI Taxonomy" id="2652724"/>
    <lineage>
        <taxon>Eukaryota</taxon>
        <taxon>Metazoa</taxon>
        <taxon>Cnidaria</taxon>
        <taxon>Anthozoa</taxon>
        <taxon>Hexacorallia</taxon>
        <taxon>Actiniaria</taxon>
        <taxon>Aiptasiidae</taxon>
        <taxon>Exaiptasia</taxon>
    </lineage>
</organism>
<evidence type="ECO:0000256" key="12">
    <source>
        <dbReference type="RuleBase" id="RU368011"/>
    </source>
</evidence>
<evidence type="ECO:0000313" key="15">
    <source>
        <dbReference type="Proteomes" id="UP000887567"/>
    </source>
</evidence>
<evidence type="ECO:0000256" key="13">
    <source>
        <dbReference type="SAM" id="Coils"/>
    </source>
</evidence>
<dbReference type="RefSeq" id="XP_020910681.1">
    <property type="nucleotide sequence ID" value="XM_021055022.2"/>
</dbReference>
<dbReference type="OrthoDB" id="6432863at2759"/>
<keyword evidence="6 12" id="KW-0995">Kinetochore</keyword>
<evidence type="ECO:0000256" key="2">
    <source>
        <dbReference type="ARBA" id="ARBA00013690"/>
    </source>
</evidence>
<dbReference type="Gene3D" id="3.30.160.570">
    <property type="entry name" value="Ncd80 complex, Spc24 subunit"/>
    <property type="match status" value="1"/>
</dbReference>
<evidence type="ECO:0000256" key="3">
    <source>
        <dbReference type="ARBA" id="ARBA00022454"/>
    </source>
</evidence>
<evidence type="ECO:0000256" key="10">
    <source>
        <dbReference type="ARBA" id="ARBA00023328"/>
    </source>
</evidence>
<dbReference type="KEGG" id="epa:110248491"/>
<dbReference type="Proteomes" id="UP000887567">
    <property type="component" value="Unplaced"/>
</dbReference>
<comment type="subcellular location">
    <subcellularLocation>
        <location evidence="12">Nucleus</location>
    </subcellularLocation>
    <subcellularLocation>
        <location evidence="12">Chromosome</location>
        <location evidence="12">Centromere</location>
        <location evidence="12">Kinetochore</location>
    </subcellularLocation>
</comment>
<evidence type="ECO:0000256" key="1">
    <source>
        <dbReference type="ARBA" id="ARBA00007804"/>
    </source>
</evidence>
<evidence type="ECO:0000256" key="9">
    <source>
        <dbReference type="ARBA" id="ARBA00023306"/>
    </source>
</evidence>
<sequence>MEQLESPHNLVNEIITILANVEDKESLENSKNILLEKQKLQQQQELSVKHVIEKLTASSEEAKSLNASTDDKNGNVEKISQLQTERSSTNESIKQIENDLRHLEEVCKQKEIDEKNLKEKNQEITNKKVDVLPKTKYYFSLFSNISHIRWDYNSKDDEIKGFVASLNDVKPFCLDVKQSSKYFTVNYLWDLIDA</sequence>
<dbReference type="GO" id="GO:0031262">
    <property type="term" value="C:Ndc80 complex"/>
    <property type="evidence" value="ECO:0007669"/>
    <property type="project" value="TreeGrafter"/>
</dbReference>
<comment type="similarity">
    <text evidence="1 12">Belongs to the SPC24 family.</text>
</comment>
<keyword evidence="4 12" id="KW-0132">Cell division</keyword>
<evidence type="ECO:0000256" key="6">
    <source>
        <dbReference type="ARBA" id="ARBA00022838"/>
    </source>
</evidence>
<keyword evidence="15" id="KW-1185">Reference proteome</keyword>
<accession>A0A913XVZ9</accession>
<dbReference type="GO" id="GO:0008017">
    <property type="term" value="F:microtubule binding"/>
    <property type="evidence" value="ECO:0007669"/>
    <property type="project" value="TreeGrafter"/>
</dbReference>
<feature type="coiled-coil region" evidence="13">
    <location>
        <begin position="79"/>
        <end position="127"/>
    </location>
</feature>
<comment type="subunit">
    <text evidence="12">Component of the NDC80 complex.</text>
</comment>
<protein>
    <recommendedName>
        <fullName evidence="2 12">Kinetochore protein Spc24</fullName>
    </recommendedName>
</protein>
<keyword evidence="10 12" id="KW-0137">Centromere</keyword>
<keyword evidence="5 12" id="KW-0498">Mitosis</keyword>
<dbReference type="PANTHER" id="PTHR22142:SF2">
    <property type="entry name" value="KINETOCHORE PROTEIN SPC24"/>
    <property type="match status" value="1"/>
</dbReference>
<keyword evidence="3 12" id="KW-0158">Chromosome</keyword>
<dbReference type="InterPro" id="IPR013252">
    <property type="entry name" value="Ndc80_Spc24"/>
</dbReference>
<dbReference type="GO" id="GO:0051301">
    <property type="term" value="P:cell division"/>
    <property type="evidence" value="ECO:0007669"/>
    <property type="project" value="UniProtKB-UniRule"/>
</dbReference>
<evidence type="ECO:0000256" key="8">
    <source>
        <dbReference type="ARBA" id="ARBA00023242"/>
    </source>
</evidence>
<evidence type="ECO:0000313" key="14">
    <source>
        <dbReference type="EnsemblMetazoa" id="XP_020910681.1"/>
    </source>
</evidence>
<evidence type="ECO:0000256" key="4">
    <source>
        <dbReference type="ARBA" id="ARBA00022618"/>
    </source>
</evidence>
<keyword evidence="9 12" id="KW-0131">Cell cycle</keyword>
<proteinExistence type="inferred from homology"/>
<dbReference type="GO" id="GO:0007059">
    <property type="term" value="P:chromosome segregation"/>
    <property type="evidence" value="ECO:0007669"/>
    <property type="project" value="TreeGrafter"/>
</dbReference>
<name>A0A913XVZ9_EXADI</name>
<dbReference type="AlphaFoldDB" id="A0A913XVZ9"/>
<dbReference type="GeneID" id="110248491"/>
<dbReference type="EnsemblMetazoa" id="XM_021055022.2">
    <property type="protein sequence ID" value="XP_020910681.1"/>
    <property type="gene ID" value="LOC110248491"/>
</dbReference>
<evidence type="ECO:0000256" key="11">
    <source>
        <dbReference type="ARBA" id="ARBA00045419"/>
    </source>
</evidence>
<dbReference type="OMA" id="DQLWDFV"/>
<dbReference type="GO" id="GO:0005634">
    <property type="term" value="C:nucleus"/>
    <property type="evidence" value="ECO:0007669"/>
    <property type="project" value="UniProtKB-SubCell"/>
</dbReference>